<dbReference type="PANTHER" id="PTHR10366:SF390">
    <property type="entry name" value="CINNAMOYL-COA REDUCTASE-LIKE PROTEIN"/>
    <property type="match status" value="1"/>
</dbReference>
<evidence type="ECO:0000259" key="2">
    <source>
        <dbReference type="Pfam" id="PF01370"/>
    </source>
</evidence>
<accession>A0A0D6R644</accession>
<feature type="domain" description="NAD-dependent epimerase/dehydratase" evidence="2">
    <location>
        <begin position="16"/>
        <end position="208"/>
    </location>
</feature>
<dbReference type="FunFam" id="3.40.50.720:FF:000085">
    <property type="entry name" value="Dihydroflavonol reductase"/>
    <property type="match status" value="1"/>
</dbReference>
<proteinExistence type="predicted"/>
<dbReference type="CDD" id="cd08958">
    <property type="entry name" value="FR_SDR_e"/>
    <property type="match status" value="1"/>
</dbReference>
<name>A0A0D6R644_ARACU</name>
<keyword evidence="1" id="KW-0560">Oxidoreductase</keyword>
<dbReference type="Pfam" id="PF01370">
    <property type="entry name" value="Epimerase"/>
    <property type="match status" value="1"/>
</dbReference>
<organism evidence="3">
    <name type="scientific">Araucaria cunninghamii</name>
    <name type="common">Hoop pine</name>
    <name type="synonym">Moreton Bay pine</name>
    <dbReference type="NCBI Taxonomy" id="56994"/>
    <lineage>
        <taxon>Eukaryota</taxon>
        <taxon>Viridiplantae</taxon>
        <taxon>Streptophyta</taxon>
        <taxon>Embryophyta</taxon>
        <taxon>Tracheophyta</taxon>
        <taxon>Spermatophyta</taxon>
        <taxon>Pinopsida</taxon>
        <taxon>Pinidae</taxon>
        <taxon>Conifers II</taxon>
        <taxon>Araucariales</taxon>
        <taxon>Araucariaceae</taxon>
        <taxon>Araucaria</taxon>
    </lineage>
</organism>
<dbReference type="Gene3D" id="3.40.50.720">
    <property type="entry name" value="NAD(P)-binding Rossmann-like Domain"/>
    <property type="match status" value="1"/>
</dbReference>
<reference evidence="3" key="1">
    <citation type="submission" date="2015-03" db="EMBL/GenBank/DDBJ databases">
        <title>A transcriptome of Araucaria cunninghamii, an australian fine timber species.</title>
        <authorList>
            <person name="Jing Yi C.J.Y."/>
            <person name="Yin San L.Y.S."/>
            <person name="Abdul Karim S.S."/>
            <person name="Wan Azmi N.N."/>
            <person name="Hercus R.R."/>
            <person name="Croft L.L."/>
        </authorList>
    </citation>
    <scope>NUCLEOTIDE SEQUENCE</scope>
    <source>
        <strain evidence="3">MI0301</strain>
        <tissue evidence="3">Leaf</tissue>
    </source>
</reference>
<sequence>MPVFSSNSKKVCVVDASTYVGFWIVRGLLLRGYTVHATFQNGAAEESETARRLIEMGRANEGLKLFAADVLDYHSITDALKGCSGLFYAFDQPQNAAGYDERMVEIEVRGAHNVLEACAQTETIKKVIFTSSVCAAIWREGQNTTDELDEKYWSDANYCRKSKLWYALAKTLAEKTAWALAMDRGLNMVTVNAALIVGPGFPHHNPVSTLAYLKGAAQMYEDGLLASVDVRYLADAHICVFEDPSSYGRYICFNQIVNSTEHALDLAKSLRPLVTLPESWEDSTVYPQRLSNKKLNNMMVAMECNTMQLDGS</sequence>
<dbReference type="SUPFAM" id="SSF51735">
    <property type="entry name" value="NAD(P)-binding Rossmann-fold domains"/>
    <property type="match status" value="1"/>
</dbReference>
<dbReference type="InterPro" id="IPR036291">
    <property type="entry name" value="NAD(P)-bd_dom_sf"/>
</dbReference>
<evidence type="ECO:0000256" key="1">
    <source>
        <dbReference type="ARBA" id="ARBA00023002"/>
    </source>
</evidence>
<dbReference type="GO" id="GO:0016616">
    <property type="term" value="F:oxidoreductase activity, acting on the CH-OH group of donors, NAD or NADP as acceptor"/>
    <property type="evidence" value="ECO:0007669"/>
    <property type="project" value="TreeGrafter"/>
</dbReference>
<dbReference type="PANTHER" id="PTHR10366">
    <property type="entry name" value="NAD DEPENDENT EPIMERASE/DEHYDRATASE"/>
    <property type="match status" value="1"/>
</dbReference>
<evidence type="ECO:0000313" key="3">
    <source>
        <dbReference type="EMBL" id="JAG97743.1"/>
    </source>
</evidence>
<dbReference type="InterPro" id="IPR050425">
    <property type="entry name" value="NAD(P)_dehydrat-like"/>
</dbReference>
<protein>
    <recommendedName>
        <fullName evidence="2">NAD-dependent epimerase/dehydratase domain-containing protein</fullName>
    </recommendedName>
</protein>
<dbReference type="EMBL" id="GCKF01031565">
    <property type="protein sequence ID" value="JAG97743.1"/>
    <property type="molecule type" value="Transcribed_RNA"/>
</dbReference>
<dbReference type="InterPro" id="IPR001509">
    <property type="entry name" value="Epimerase_deHydtase"/>
</dbReference>
<dbReference type="AlphaFoldDB" id="A0A0D6R644"/>